<dbReference type="InterPro" id="IPR005162">
    <property type="entry name" value="Retrotrans_gag_dom"/>
</dbReference>
<evidence type="ECO:0000256" key="1">
    <source>
        <dbReference type="SAM" id="MobiDB-lite"/>
    </source>
</evidence>
<keyword evidence="3" id="KW-0695">RNA-directed DNA polymerase</keyword>
<keyword evidence="3" id="KW-0808">Transferase</keyword>
<dbReference type="EMBL" id="BKCJ010359319">
    <property type="protein sequence ID" value="GFA03729.1"/>
    <property type="molecule type" value="Genomic_DNA"/>
</dbReference>
<evidence type="ECO:0000259" key="2">
    <source>
        <dbReference type="Pfam" id="PF03732"/>
    </source>
</evidence>
<comment type="caution">
    <text evidence="3">The sequence shown here is derived from an EMBL/GenBank/DDBJ whole genome shotgun (WGS) entry which is preliminary data.</text>
</comment>
<dbReference type="AlphaFoldDB" id="A0A699J1M3"/>
<accession>A0A699J1M3</accession>
<gene>
    <name evidence="3" type="ORF">Tci_575701</name>
</gene>
<dbReference type="GO" id="GO:0003964">
    <property type="term" value="F:RNA-directed DNA polymerase activity"/>
    <property type="evidence" value="ECO:0007669"/>
    <property type="project" value="UniProtKB-KW"/>
</dbReference>
<feature type="compositionally biased region" description="Basic and acidic residues" evidence="1">
    <location>
        <begin position="288"/>
        <end position="303"/>
    </location>
</feature>
<proteinExistence type="predicted"/>
<reference evidence="3" key="1">
    <citation type="journal article" date="2019" name="Sci. Rep.">
        <title>Draft genome of Tanacetum cinerariifolium, the natural source of mosquito coil.</title>
        <authorList>
            <person name="Yamashiro T."/>
            <person name="Shiraishi A."/>
            <person name="Satake H."/>
            <person name="Nakayama K."/>
        </authorList>
    </citation>
    <scope>NUCLEOTIDE SEQUENCE</scope>
</reference>
<sequence length="404" mass="46121">RAEHIGYGIRDTWIDPRDVAKEEALTTLEGVNTRLSELAAVQEQNTQDIYGVMEDTQGRQTKIFQRVEALVDDSQYHYETGRLVDQEARCSREAWAHSIGLSSAGVAKALAARDADRNMNSDDSHVSRTGVVELTQWFEKMETVFRISNCSVENQIKFSTCTLLGSALTWWNSHVMTVVPDATYAMTWVDMKKKMTDKYCPRGEMKKLKSKLWNLRVKGNDVGCYNQRFQELELLCVRMFPEEADKIERYVGGLPDVIHVSVVASRPKTMQEEIEMANELMDKRNNSWAERQAEKKRKVDDTFRSNQSQQQQQNMRQNTDRAYTAGLVKRNRTEGLNLYALSETITMMVHVPRNASSATKLAKLLVIVGVQQMSTLLIIRGEMGRVRSLLVTSVDPKDISRRIV</sequence>
<feature type="domain" description="Retrotransposon gag" evidence="2">
    <location>
        <begin position="158"/>
        <end position="255"/>
    </location>
</feature>
<feature type="region of interest" description="Disordered" evidence="1">
    <location>
        <begin position="288"/>
        <end position="319"/>
    </location>
</feature>
<keyword evidence="3" id="KW-0548">Nucleotidyltransferase</keyword>
<evidence type="ECO:0000313" key="3">
    <source>
        <dbReference type="EMBL" id="GFA03729.1"/>
    </source>
</evidence>
<feature type="non-terminal residue" evidence="3">
    <location>
        <position position="1"/>
    </location>
</feature>
<feature type="compositionally biased region" description="Low complexity" evidence="1">
    <location>
        <begin position="304"/>
        <end position="317"/>
    </location>
</feature>
<organism evidence="3">
    <name type="scientific">Tanacetum cinerariifolium</name>
    <name type="common">Dalmatian daisy</name>
    <name type="synonym">Chrysanthemum cinerariifolium</name>
    <dbReference type="NCBI Taxonomy" id="118510"/>
    <lineage>
        <taxon>Eukaryota</taxon>
        <taxon>Viridiplantae</taxon>
        <taxon>Streptophyta</taxon>
        <taxon>Embryophyta</taxon>
        <taxon>Tracheophyta</taxon>
        <taxon>Spermatophyta</taxon>
        <taxon>Magnoliopsida</taxon>
        <taxon>eudicotyledons</taxon>
        <taxon>Gunneridae</taxon>
        <taxon>Pentapetalae</taxon>
        <taxon>asterids</taxon>
        <taxon>campanulids</taxon>
        <taxon>Asterales</taxon>
        <taxon>Asteraceae</taxon>
        <taxon>Asteroideae</taxon>
        <taxon>Anthemideae</taxon>
        <taxon>Anthemidinae</taxon>
        <taxon>Tanacetum</taxon>
    </lineage>
</organism>
<dbReference type="Pfam" id="PF03732">
    <property type="entry name" value="Retrotrans_gag"/>
    <property type="match status" value="1"/>
</dbReference>
<protein>
    <submittedName>
        <fullName evidence="3">Reverse transcriptase domain-containing protein</fullName>
    </submittedName>
</protein>
<name>A0A699J1M3_TANCI</name>